<dbReference type="PANTHER" id="PTHR14240">
    <property type="entry name" value="RETINITIS PIGMENTOSA GTPASE REGULATOR-INTERACTING PROTEIN"/>
    <property type="match status" value="1"/>
</dbReference>
<dbReference type="InterPro" id="IPR035892">
    <property type="entry name" value="C2_domain_sf"/>
</dbReference>
<evidence type="ECO:0000256" key="5">
    <source>
        <dbReference type="ARBA" id="ARBA00023273"/>
    </source>
</evidence>
<dbReference type="EMBL" id="JAPFFF010000021">
    <property type="protein sequence ID" value="KAK8853915.1"/>
    <property type="molecule type" value="Genomic_DNA"/>
</dbReference>
<feature type="region of interest" description="Disordered" evidence="7">
    <location>
        <begin position="221"/>
        <end position="246"/>
    </location>
</feature>
<name>A0ABR2HWA9_9EUKA</name>
<evidence type="ECO:0000256" key="7">
    <source>
        <dbReference type="SAM" id="MobiDB-lite"/>
    </source>
</evidence>
<gene>
    <name evidence="9" type="ORF">M9Y10_016461</name>
</gene>
<keyword evidence="4" id="KW-0969">Cilium</keyword>
<feature type="domain" description="RPGR-interacting protein 1 first C2" evidence="8">
    <location>
        <begin position="479"/>
        <end position="605"/>
    </location>
</feature>
<evidence type="ECO:0000259" key="8">
    <source>
        <dbReference type="Pfam" id="PF11618"/>
    </source>
</evidence>
<accession>A0ABR2HWA9</accession>
<organism evidence="9 10">
    <name type="scientific">Tritrichomonas musculus</name>
    <dbReference type="NCBI Taxonomy" id="1915356"/>
    <lineage>
        <taxon>Eukaryota</taxon>
        <taxon>Metamonada</taxon>
        <taxon>Parabasalia</taxon>
        <taxon>Tritrichomonadida</taxon>
        <taxon>Tritrichomonadidae</taxon>
        <taxon>Tritrichomonas</taxon>
    </lineage>
</organism>
<evidence type="ECO:0000313" key="9">
    <source>
        <dbReference type="EMBL" id="KAK8853915.1"/>
    </source>
</evidence>
<dbReference type="Pfam" id="PF11618">
    <property type="entry name" value="C2-C2_1"/>
    <property type="match status" value="1"/>
</dbReference>
<dbReference type="Gene3D" id="2.60.40.150">
    <property type="entry name" value="C2 domain"/>
    <property type="match status" value="1"/>
</dbReference>
<dbReference type="PANTHER" id="PTHR14240:SF1">
    <property type="entry name" value="PROTEIN FANTOM-RELATED"/>
    <property type="match status" value="1"/>
</dbReference>
<dbReference type="Proteomes" id="UP001470230">
    <property type="component" value="Unassembled WGS sequence"/>
</dbReference>
<comment type="subcellular location">
    <subcellularLocation>
        <location evidence="1">Cell projection</location>
        <location evidence="1">Cilium</location>
    </subcellularLocation>
</comment>
<comment type="similarity">
    <text evidence="2">Belongs to the RPGRIP1 family.</text>
</comment>
<reference evidence="9 10" key="1">
    <citation type="submission" date="2024-04" db="EMBL/GenBank/DDBJ databases">
        <title>Tritrichomonas musculus Genome.</title>
        <authorList>
            <person name="Alves-Ferreira E."/>
            <person name="Grigg M."/>
            <person name="Lorenzi H."/>
            <person name="Galac M."/>
        </authorList>
    </citation>
    <scope>NUCLEOTIDE SEQUENCE [LARGE SCALE GENOMIC DNA]</scope>
    <source>
        <strain evidence="9 10">EAF2021</strain>
    </source>
</reference>
<evidence type="ECO:0000256" key="4">
    <source>
        <dbReference type="ARBA" id="ARBA00023069"/>
    </source>
</evidence>
<keyword evidence="3 6" id="KW-0175">Coiled coil</keyword>
<comment type="caution">
    <text evidence="9">The sequence shown here is derived from an EMBL/GenBank/DDBJ whole genome shotgun (WGS) entry which is preliminary data.</text>
</comment>
<evidence type="ECO:0000256" key="1">
    <source>
        <dbReference type="ARBA" id="ARBA00004138"/>
    </source>
</evidence>
<feature type="compositionally biased region" description="Basic and acidic residues" evidence="7">
    <location>
        <begin position="227"/>
        <end position="243"/>
    </location>
</feature>
<sequence>MNEPTSSARHLLAEFTKRDLEEECFKNCEALDSKAAEIIQLEQKLIYLQSRLSRFIKEKNGTTPSKPRATTIQLSPQELQDQITSLEQRIIKRQNQCDNLGKQVQYFRQMKKLNSPRSFDEMVEISNDLFYNRSIPPLINQLRATSAILQNNYSGAEGPLRPMIEKIGQKISLSESFRRKKEIREREAKIEELRSNLIQLQKRYDKMEIYHKQMLEAYQSNAAKNSKKSEKVSELQRRKETKQIESMQTSELEIKAENLQREIFELQKQKQTLIEKNANHQATLQDEVRSQYQQLQVDVNQIEEECQKIETENRKIEEKYNDTEKDLNLSKKRRDEAEKQFRILQKEYKEVNESYSKLMEKTDVDPFNDPKFVEFLSEMTKKNFLPEKVKSMNDKITEIDKKIEQISQSIELSKKENDEITQRIENKRIYVTNLDQQLNAVSSKLNAIEDGPREKPQFVEGAENAAFADEEIQAAGDDKNAIVIVFRDFQISPSFIGEKPSLIFLVVDFLEHQSLMTTPVDPKSGSFNESICFICQNDFILKEYIEKSSVPFQLCRQREKDVTQVGQSELVLYPFIDPGIKKFTSSAKIWTDEGKAVGKLIFETALLKDLP</sequence>
<keyword evidence="10" id="KW-1185">Reference proteome</keyword>
<evidence type="ECO:0000313" key="10">
    <source>
        <dbReference type="Proteomes" id="UP001470230"/>
    </source>
</evidence>
<evidence type="ECO:0000256" key="2">
    <source>
        <dbReference type="ARBA" id="ARBA00006042"/>
    </source>
</evidence>
<protein>
    <recommendedName>
        <fullName evidence="8">RPGR-interacting protein 1 first C2 domain-containing protein</fullName>
    </recommendedName>
</protein>
<evidence type="ECO:0000256" key="6">
    <source>
        <dbReference type="SAM" id="Coils"/>
    </source>
</evidence>
<dbReference type="InterPro" id="IPR031139">
    <property type="entry name" value="RPGRIP1_fam"/>
</dbReference>
<proteinExistence type="inferred from homology"/>
<keyword evidence="5" id="KW-0966">Cell projection</keyword>
<dbReference type="InterPro" id="IPR021656">
    <property type="entry name" value="C2-C2_1"/>
</dbReference>
<dbReference type="SUPFAM" id="SSF49562">
    <property type="entry name" value="C2 domain (Calcium/lipid-binding domain, CaLB)"/>
    <property type="match status" value="1"/>
</dbReference>
<evidence type="ECO:0000256" key="3">
    <source>
        <dbReference type="ARBA" id="ARBA00023054"/>
    </source>
</evidence>
<feature type="coiled-coil region" evidence="6">
    <location>
        <begin position="389"/>
        <end position="423"/>
    </location>
</feature>